<evidence type="ECO:0000313" key="3">
    <source>
        <dbReference type="Proteomes" id="UP000430508"/>
    </source>
</evidence>
<proteinExistence type="predicted"/>
<dbReference type="InterPro" id="IPR029064">
    <property type="entry name" value="Ribosomal_eL30-like_sf"/>
</dbReference>
<dbReference type="Pfam" id="PF01248">
    <property type="entry name" value="Ribosomal_L7Ae"/>
    <property type="match status" value="1"/>
</dbReference>
<dbReference type="RefSeq" id="WP_015043948.1">
    <property type="nucleotide sequence ID" value="NZ_CP046996.1"/>
</dbReference>
<dbReference type="EMBL" id="CP046996">
    <property type="protein sequence ID" value="QGZ99637.1"/>
    <property type="molecule type" value="Genomic_DNA"/>
</dbReference>
<organism evidence="2 3">
    <name type="scientific">Dehalobacter restrictus</name>
    <dbReference type="NCBI Taxonomy" id="55583"/>
    <lineage>
        <taxon>Bacteria</taxon>
        <taxon>Bacillati</taxon>
        <taxon>Bacillota</taxon>
        <taxon>Clostridia</taxon>
        <taxon>Eubacteriales</taxon>
        <taxon>Desulfitobacteriaceae</taxon>
        <taxon>Dehalobacter</taxon>
    </lineage>
</organism>
<accession>A0A857DG71</accession>
<dbReference type="Gene3D" id="3.30.1330.30">
    <property type="match status" value="1"/>
</dbReference>
<sequence>MLDESIKKTQRVVVGFKQTSRALEKGEVGSIYLAKDADQKLLRPILEMCAVRQIEIKEVPTMTELGKACGIKVGAAVAAILND</sequence>
<dbReference type="SUPFAM" id="SSF55315">
    <property type="entry name" value="L30e-like"/>
    <property type="match status" value="1"/>
</dbReference>
<gene>
    <name evidence="2" type="ORF">GQ588_02725</name>
</gene>
<evidence type="ECO:0000313" key="2">
    <source>
        <dbReference type="EMBL" id="QGZ99637.1"/>
    </source>
</evidence>
<reference evidence="2 3" key="1">
    <citation type="submission" date="2019-12" db="EMBL/GenBank/DDBJ databases">
        <title>Sequence classification of anaerobic respiratory reductive dehalogenases: First we see many, then we see few.</title>
        <authorList>
            <person name="Molenda O."/>
            <person name="Puentes Jacome L.A."/>
            <person name="Cao X."/>
            <person name="Nesbo C.L."/>
            <person name="Tang S."/>
            <person name="Morson N."/>
            <person name="Patron J."/>
            <person name="Lomheim L."/>
            <person name="Wishart D.S."/>
            <person name="Edwards E.A."/>
        </authorList>
    </citation>
    <scope>NUCLEOTIDE SEQUENCE [LARGE SCALE GENOMIC DNA]</scope>
    <source>
        <strain evidence="2 3">12DCA</strain>
    </source>
</reference>
<dbReference type="GO" id="GO:0005840">
    <property type="term" value="C:ribosome"/>
    <property type="evidence" value="ECO:0007669"/>
    <property type="project" value="UniProtKB-KW"/>
</dbReference>
<keyword evidence="2" id="KW-0687">Ribonucleoprotein</keyword>
<evidence type="ECO:0000259" key="1">
    <source>
        <dbReference type="Pfam" id="PF01248"/>
    </source>
</evidence>
<protein>
    <submittedName>
        <fullName evidence="2">50S ribosomal protein L7Ae-like protein</fullName>
    </submittedName>
</protein>
<dbReference type="AlphaFoldDB" id="A0A857DG71"/>
<dbReference type="Proteomes" id="UP000430508">
    <property type="component" value="Chromosome"/>
</dbReference>
<feature type="domain" description="Ribosomal protein eL8/eL30/eS12/Gadd45" evidence="1">
    <location>
        <begin position="6"/>
        <end position="82"/>
    </location>
</feature>
<keyword evidence="2" id="KW-0689">Ribosomal protein</keyword>
<name>A0A857DG71_9FIRM</name>
<dbReference type="InterPro" id="IPR004038">
    <property type="entry name" value="Ribosomal_eL8/eL30/eS12/Gad45"/>
</dbReference>